<accession>A0A1X7U8V5</accession>
<dbReference type="InterPro" id="IPR019775">
    <property type="entry name" value="WD40_repeat_CS"/>
</dbReference>
<evidence type="ECO:0000256" key="2">
    <source>
        <dbReference type="ARBA" id="ARBA00022574"/>
    </source>
</evidence>
<dbReference type="STRING" id="400682.A0A1X7U8V5"/>
<dbReference type="PROSITE" id="PS50294">
    <property type="entry name" value="WD_REPEATS_REGION"/>
    <property type="match status" value="3"/>
</dbReference>
<feature type="compositionally biased region" description="Acidic residues" evidence="6">
    <location>
        <begin position="394"/>
        <end position="406"/>
    </location>
</feature>
<feature type="region of interest" description="Disordered" evidence="6">
    <location>
        <begin position="322"/>
        <end position="435"/>
    </location>
</feature>
<feature type="repeat" description="WD" evidence="5">
    <location>
        <begin position="256"/>
        <end position="297"/>
    </location>
</feature>
<evidence type="ECO:0000256" key="5">
    <source>
        <dbReference type="PROSITE-ProRule" id="PRU00221"/>
    </source>
</evidence>
<dbReference type="CDD" id="cd00200">
    <property type="entry name" value="WD40"/>
    <property type="match status" value="1"/>
</dbReference>
<dbReference type="InterPro" id="IPR036322">
    <property type="entry name" value="WD40_repeat_dom_sf"/>
</dbReference>
<keyword evidence="8" id="KW-1185">Reference proteome</keyword>
<dbReference type="EnsemblMetazoa" id="XM_003388692.2">
    <property type="protein sequence ID" value="XP_003388740.1"/>
    <property type="gene ID" value="LOC100640334"/>
</dbReference>
<feature type="compositionally biased region" description="Basic residues" evidence="6">
    <location>
        <begin position="411"/>
        <end position="421"/>
    </location>
</feature>
<dbReference type="PROSITE" id="PS00678">
    <property type="entry name" value="WD_REPEATS_1"/>
    <property type="match status" value="1"/>
</dbReference>
<dbReference type="InParanoid" id="A0A1X7U8V5"/>
<dbReference type="InterPro" id="IPR001680">
    <property type="entry name" value="WD40_rpt"/>
</dbReference>
<evidence type="ECO:0000313" key="8">
    <source>
        <dbReference type="Proteomes" id="UP000007879"/>
    </source>
</evidence>
<keyword evidence="3" id="KW-0677">Repeat</keyword>
<dbReference type="Proteomes" id="UP000007879">
    <property type="component" value="Unassembled WGS sequence"/>
</dbReference>
<dbReference type="KEGG" id="aqu:100640334"/>
<dbReference type="GO" id="GO:0042254">
    <property type="term" value="P:ribosome biogenesis"/>
    <property type="evidence" value="ECO:0007669"/>
    <property type="project" value="UniProtKB-KW"/>
</dbReference>
<evidence type="ECO:0000256" key="1">
    <source>
        <dbReference type="ARBA" id="ARBA00022517"/>
    </source>
</evidence>
<proteinExistence type="predicted"/>
<dbReference type="Gene3D" id="2.130.10.10">
    <property type="entry name" value="YVTN repeat-like/Quinoprotein amine dehydrogenase"/>
    <property type="match status" value="2"/>
</dbReference>
<name>A0A1X7U8V5_AMPQE</name>
<dbReference type="PROSITE" id="PS50082">
    <property type="entry name" value="WD_REPEATS_2"/>
    <property type="match status" value="4"/>
</dbReference>
<dbReference type="InterPro" id="IPR020472">
    <property type="entry name" value="WD40_PAC1"/>
</dbReference>
<keyword evidence="1" id="KW-0690">Ribosome biogenesis</keyword>
<feature type="repeat" description="WD" evidence="5">
    <location>
        <begin position="50"/>
        <end position="90"/>
    </location>
</feature>
<dbReference type="EnsemblMetazoa" id="Aqu2.1.23891_001">
    <property type="protein sequence ID" value="Aqu2.1.23891_001"/>
    <property type="gene ID" value="Aqu2.1.23891"/>
</dbReference>
<dbReference type="PANTHER" id="PTHR44675:SF1">
    <property type="entry name" value="P21-ACTIVATED PROTEIN KINASE-INTERACTING PROTEIN 1"/>
    <property type="match status" value="1"/>
</dbReference>
<feature type="repeat" description="WD" evidence="5">
    <location>
        <begin position="133"/>
        <end position="174"/>
    </location>
</feature>
<reference evidence="8" key="1">
    <citation type="journal article" date="2010" name="Nature">
        <title>The Amphimedon queenslandica genome and the evolution of animal complexity.</title>
        <authorList>
            <person name="Srivastava M."/>
            <person name="Simakov O."/>
            <person name="Chapman J."/>
            <person name="Fahey B."/>
            <person name="Gauthier M.E."/>
            <person name="Mitros T."/>
            <person name="Richards G.S."/>
            <person name="Conaco C."/>
            <person name="Dacre M."/>
            <person name="Hellsten U."/>
            <person name="Larroux C."/>
            <person name="Putnam N.H."/>
            <person name="Stanke M."/>
            <person name="Adamska M."/>
            <person name="Darling A."/>
            <person name="Degnan S.M."/>
            <person name="Oakley T.H."/>
            <person name="Plachetzki D.C."/>
            <person name="Zhai Y."/>
            <person name="Adamski M."/>
            <person name="Calcino A."/>
            <person name="Cummins S.F."/>
            <person name="Goodstein D.M."/>
            <person name="Harris C."/>
            <person name="Jackson D.J."/>
            <person name="Leys S.P."/>
            <person name="Shu S."/>
            <person name="Woodcroft B.J."/>
            <person name="Vervoort M."/>
            <person name="Kosik K.S."/>
            <person name="Manning G."/>
            <person name="Degnan B.M."/>
            <person name="Rokhsar D.S."/>
        </authorList>
    </citation>
    <scope>NUCLEOTIDE SEQUENCE [LARGE SCALE GENOMIC DNA]</scope>
</reference>
<sequence>MAASEEKKRKGGEGVVLELELVIGSYESLLCGLSYDLLEDEAKLRSKFKEKAHMSSIRSVAASNNGILASGGTDEIIKLYNMRTHTELGTLIQHDGTINYLLFQDDGKYLYSASDDGSVCVWSTHDWQCLHVLKGHKGPVSCVAVHPSGRLALSVGKDRTIRTWDLSTGRCAFIKKFPQALDLVVWSPVGDSYVISSNNHFSLFHVETGPILLQVNVGHHINSIVFITDDIIAVGSESSDILFYSVTKEEQLLISLKGHTNRIKCLSFVPGAGLLFSGSSDGSVKVWKLSMDNISESQCIADADIGARLTCMTLVYPQELEEGGAKKKRKRKTKIQSTSNEEEPMTEQLMKDRAVVTFEEDTISSINKEQKKTRAKKRKKGPGGGAKRPLVTVEYEEEEEEEEEQTEPFVKKNKKSNNGKKVKLDSSKKKKRRHV</sequence>
<dbReference type="InterPro" id="IPR051959">
    <property type="entry name" value="PAK1-Kinase_Regulator"/>
</dbReference>
<protein>
    <submittedName>
        <fullName evidence="7">Uncharacterized protein</fullName>
    </submittedName>
</protein>
<organism evidence="7">
    <name type="scientific">Amphimedon queenslandica</name>
    <name type="common">Sponge</name>
    <dbReference type="NCBI Taxonomy" id="400682"/>
    <lineage>
        <taxon>Eukaryota</taxon>
        <taxon>Metazoa</taxon>
        <taxon>Porifera</taxon>
        <taxon>Demospongiae</taxon>
        <taxon>Heteroscleromorpha</taxon>
        <taxon>Haplosclerida</taxon>
        <taxon>Niphatidae</taxon>
        <taxon>Amphimedon</taxon>
    </lineage>
</organism>
<dbReference type="SUPFAM" id="SSF50978">
    <property type="entry name" value="WD40 repeat-like"/>
    <property type="match status" value="1"/>
</dbReference>
<dbReference type="OrthoDB" id="308449at2759"/>
<dbReference type="FunCoup" id="A0A1X7U8V5">
    <property type="interactions" value="515"/>
</dbReference>
<feature type="repeat" description="WD" evidence="5">
    <location>
        <begin position="91"/>
        <end position="132"/>
    </location>
</feature>
<evidence type="ECO:0000256" key="6">
    <source>
        <dbReference type="SAM" id="MobiDB-lite"/>
    </source>
</evidence>
<feature type="compositionally biased region" description="Basic residues" evidence="6">
    <location>
        <begin position="371"/>
        <end position="381"/>
    </location>
</feature>
<dbReference type="OMA" id="IIIWRTK"/>
<dbReference type="PRINTS" id="PR00320">
    <property type="entry name" value="GPROTEINBRPT"/>
</dbReference>
<dbReference type="eggNOG" id="KOG0294">
    <property type="taxonomic scope" value="Eukaryota"/>
</dbReference>
<gene>
    <name evidence="7" type="primary">100640334</name>
</gene>
<evidence type="ECO:0000256" key="4">
    <source>
        <dbReference type="ARBA" id="ARBA00045213"/>
    </source>
</evidence>
<reference evidence="7" key="2">
    <citation type="submission" date="2017-05" db="UniProtKB">
        <authorList>
            <consortium name="EnsemblMetazoa"/>
        </authorList>
    </citation>
    <scope>IDENTIFICATION</scope>
</reference>
<dbReference type="Pfam" id="PF00400">
    <property type="entry name" value="WD40"/>
    <property type="match status" value="4"/>
</dbReference>
<dbReference type="SMART" id="SM00320">
    <property type="entry name" value="WD40"/>
    <property type="match status" value="5"/>
</dbReference>
<evidence type="ECO:0000313" key="7">
    <source>
        <dbReference type="EnsemblMetazoa" id="Aqu2.1.23891_001"/>
    </source>
</evidence>
<evidence type="ECO:0000256" key="3">
    <source>
        <dbReference type="ARBA" id="ARBA00022737"/>
    </source>
</evidence>
<keyword evidence="2 5" id="KW-0853">WD repeat</keyword>
<dbReference type="PANTHER" id="PTHR44675">
    <property type="entry name" value="PAK1 INTERACTING PROTEIN 1"/>
    <property type="match status" value="1"/>
</dbReference>
<comment type="function">
    <text evidence="4">Negatively regulates the PAK1 kinase. PAK1 is a member of the PAK kinase family, which has been shown to play a positive role in the regulation of signaling pathways involving MAPK8 and RELA. PAK1 exists as an inactive homodimer, which is activated by binding of small GTPases such as CDC42 to an N-terminal regulatory domain. PAK1IP1 also binds to the N-terminus of PAK1, and inhibits the specific activation of PAK1 by CDC42. May be involved in ribosomal large subunit assembly.</text>
</comment>
<dbReference type="AlphaFoldDB" id="A0A1X7U8V5"/>
<dbReference type="InterPro" id="IPR015943">
    <property type="entry name" value="WD40/YVTN_repeat-like_dom_sf"/>
</dbReference>